<keyword evidence="4" id="KW-1185">Reference proteome</keyword>
<proteinExistence type="predicted"/>
<name>A0A830HGB8_9CHLO</name>
<dbReference type="InterPro" id="IPR018490">
    <property type="entry name" value="cNMP-bd_dom_sf"/>
</dbReference>
<accession>A0A830HGB8</accession>
<evidence type="ECO:0000313" key="4">
    <source>
        <dbReference type="Proteomes" id="UP000660262"/>
    </source>
</evidence>
<reference evidence="3" key="1">
    <citation type="submission" date="2020-10" db="EMBL/GenBank/DDBJ databases">
        <title>Unveiling of a novel bifunctional photoreceptor, Dualchrome1, isolated from a cosmopolitan green alga.</title>
        <authorList>
            <person name="Suzuki S."/>
            <person name="Kawachi M."/>
        </authorList>
    </citation>
    <scope>NUCLEOTIDE SEQUENCE</scope>
    <source>
        <strain evidence="3">NIES 2893</strain>
    </source>
</reference>
<feature type="compositionally biased region" description="Polar residues" evidence="1">
    <location>
        <begin position="450"/>
        <end position="469"/>
    </location>
</feature>
<dbReference type="PANTHER" id="PTHR23011">
    <property type="entry name" value="CYCLIC NUCLEOTIDE-BINDING DOMAIN CONTAINING PROTEIN"/>
    <property type="match status" value="1"/>
</dbReference>
<dbReference type="PANTHER" id="PTHR23011:SF28">
    <property type="entry name" value="CYCLIC NUCLEOTIDE-BINDING DOMAIN CONTAINING PROTEIN"/>
    <property type="match status" value="1"/>
</dbReference>
<dbReference type="EMBL" id="BNJQ01000011">
    <property type="protein sequence ID" value="GHP05792.1"/>
    <property type="molecule type" value="Genomic_DNA"/>
</dbReference>
<feature type="compositionally biased region" description="Polar residues" evidence="1">
    <location>
        <begin position="423"/>
        <end position="434"/>
    </location>
</feature>
<gene>
    <name evidence="3" type="ORF">PPROV_000454100</name>
</gene>
<feature type="compositionally biased region" description="Basic and acidic residues" evidence="1">
    <location>
        <begin position="158"/>
        <end position="170"/>
    </location>
</feature>
<feature type="region of interest" description="Disordered" evidence="1">
    <location>
        <begin position="601"/>
        <end position="624"/>
    </location>
</feature>
<dbReference type="PROSITE" id="PS50042">
    <property type="entry name" value="CNMP_BINDING_3"/>
    <property type="match status" value="1"/>
</dbReference>
<organism evidence="3 4">
    <name type="scientific">Pycnococcus provasolii</name>
    <dbReference type="NCBI Taxonomy" id="41880"/>
    <lineage>
        <taxon>Eukaryota</taxon>
        <taxon>Viridiplantae</taxon>
        <taxon>Chlorophyta</taxon>
        <taxon>Pseudoscourfieldiophyceae</taxon>
        <taxon>Pseudoscourfieldiales</taxon>
        <taxon>Pycnococcaceae</taxon>
        <taxon>Pycnococcus</taxon>
    </lineage>
</organism>
<feature type="compositionally biased region" description="Basic and acidic residues" evidence="1">
    <location>
        <begin position="601"/>
        <end position="611"/>
    </location>
</feature>
<dbReference type="SUPFAM" id="SSF51206">
    <property type="entry name" value="cAMP-binding domain-like"/>
    <property type="match status" value="1"/>
</dbReference>
<feature type="region of interest" description="Disordered" evidence="1">
    <location>
        <begin position="338"/>
        <end position="361"/>
    </location>
</feature>
<protein>
    <recommendedName>
        <fullName evidence="2">Cyclic nucleotide-binding domain-containing protein</fullName>
    </recommendedName>
</protein>
<feature type="compositionally biased region" description="Polar residues" evidence="1">
    <location>
        <begin position="338"/>
        <end position="357"/>
    </location>
</feature>
<dbReference type="InterPro" id="IPR000595">
    <property type="entry name" value="cNMP-bd_dom"/>
</dbReference>
<feature type="region of interest" description="Disordered" evidence="1">
    <location>
        <begin position="107"/>
        <end position="184"/>
    </location>
</feature>
<evidence type="ECO:0000313" key="3">
    <source>
        <dbReference type="EMBL" id="GHP05792.1"/>
    </source>
</evidence>
<feature type="region of interest" description="Disordered" evidence="1">
    <location>
        <begin position="419"/>
        <end position="490"/>
    </location>
</feature>
<dbReference type="AlphaFoldDB" id="A0A830HGB8"/>
<dbReference type="Gene3D" id="2.60.120.10">
    <property type="entry name" value="Jelly Rolls"/>
    <property type="match status" value="1"/>
</dbReference>
<sequence>MKDAPRAASIVAMEDCEFATLSKIAYQRTLKRVHAAALKTRTDFIGSLDCFKQFQKNALNKASYFFRTIERAKHEVALARMADCGGKIYFLLKGECRIIAPIGSAARADGGTVSQTGASLRGSGGGDGGDSSSIPSLPRTPTPNKKPGRPWAGSGQRKAVEARGRSDGHTFGDGAGNGDGVPKPGNAMRQILTSTTIATLSTRESFGAAHALGIANNVTDNLKVICATSCTLMCIDVHDLANLVGEAMMIGVMKDEETKEEWYASRIRKNTESRTEMKRKHDAAVKRLRVATSLAASDAPLPFEAGRRPPRPSSKIDLPSTISAVDMHDLIFTNSTQPMTTHQHAQPSPARTPTPNQLRRAEDRRDAAVIEAALDAEVAALAAAGRSPGIAALGNLVERRDRWSALQMATTPMTVQARHAAESSKTPLQSSTASDALKSATRRVPLQDAASASRSSLLYHNTGVPSRPSSLPLLMRDESDDPSAPSASVSAALTGSDAHVYLITPINRRKSPVAAARSSRMDMATPYRDDLLESAKSRYSIGSTPGSLSSTLRESRSESLVLSSSASPSSTLISTFDGNGTPMRSKPWRSNLCNDTRAKLHHEDVQSEQRKLTGTKKKSKKTKRNMSLVKTMDNNRRLRILEGRPTAAPDAESVSTLTYVLPCFDSRHPTGFVFDEY</sequence>
<dbReference type="Proteomes" id="UP000660262">
    <property type="component" value="Unassembled WGS sequence"/>
</dbReference>
<feature type="compositionally biased region" description="Basic residues" evidence="1">
    <location>
        <begin position="613"/>
        <end position="624"/>
    </location>
</feature>
<feature type="domain" description="Cyclic nucleotide-binding" evidence="2">
    <location>
        <begin position="1"/>
        <end position="47"/>
    </location>
</feature>
<evidence type="ECO:0000256" key="1">
    <source>
        <dbReference type="SAM" id="MobiDB-lite"/>
    </source>
</evidence>
<comment type="caution">
    <text evidence="3">The sequence shown here is derived from an EMBL/GenBank/DDBJ whole genome shotgun (WGS) entry which is preliminary data.</text>
</comment>
<dbReference type="InterPro" id="IPR014710">
    <property type="entry name" value="RmlC-like_jellyroll"/>
</dbReference>
<evidence type="ECO:0000259" key="2">
    <source>
        <dbReference type="PROSITE" id="PS50042"/>
    </source>
</evidence>